<dbReference type="STRING" id="65499.SAMN04488000_111273"/>
<dbReference type="Proteomes" id="UP000199503">
    <property type="component" value="Unassembled WGS sequence"/>
</dbReference>
<accession>A0A1H9RUS4</accession>
<dbReference type="Gene3D" id="1.10.10.10">
    <property type="entry name" value="Winged helix-like DNA-binding domain superfamily/Winged helix DNA-binding domain"/>
    <property type="match status" value="1"/>
</dbReference>
<dbReference type="PRINTS" id="PR00598">
    <property type="entry name" value="HTHMARR"/>
</dbReference>
<dbReference type="PANTHER" id="PTHR33164">
    <property type="entry name" value="TRANSCRIPTIONAL REGULATOR, MARR FAMILY"/>
    <property type="match status" value="1"/>
</dbReference>
<dbReference type="GO" id="GO:0003700">
    <property type="term" value="F:DNA-binding transcription factor activity"/>
    <property type="evidence" value="ECO:0007669"/>
    <property type="project" value="InterPro"/>
</dbReference>
<dbReference type="InterPro" id="IPR036390">
    <property type="entry name" value="WH_DNA-bd_sf"/>
</dbReference>
<dbReference type="InterPro" id="IPR039422">
    <property type="entry name" value="MarR/SlyA-like"/>
</dbReference>
<gene>
    <name evidence="2" type="ORF">SAMN04488000_111273</name>
</gene>
<dbReference type="PANTHER" id="PTHR33164:SF106">
    <property type="entry name" value="TRANSCRIPTIONAL REGULATORY PROTEIN"/>
    <property type="match status" value="1"/>
</dbReference>
<reference evidence="3" key="1">
    <citation type="submission" date="2016-10" db="EMBL/GenBank/DDBJ databases">
        <authorList>
            <person name="Varghese N."/>
            <person name="Submissions S."/>
        </authorList>
    </citation>
    <scope>NUCLEOTIDE SEQUENCE [LARGE SCALE GENOMIC DNA]</scope>
    <source>
        <strain evidence="3">DSM 44437</strain>
    </source>
</reference>
<evidence type="ECO:0000313" key="2">
    <source>
        <dbReference type="EMBL" id="SER75873.1"/>
    </source>
</evidence>
<proteinExistence type="predicted"/>
<dbReference type="RefSeq" id="WP_089920761.1">
    <property type="nucleotide sequence ID" value="NZ_FOFV01000011.1"/>
</dbReference>
<dbReference type="AlphaFoldDB" id="A0A1H9RUS4"/>
<sequence>MTDDPLTAQWTSAQVEVMHRLRDWVVDFGELNQHLAAWMRLPGTDANALGQIIWAAEAGTPLSPAQLARQLGMTTGATTILLNRLEAAGHVHRSRENTDRRRVTLRPTAAARDRARQFLGLAGTEIATVLRTTPPDELTAVATFLARMTAAADQANLRLGRHGLQAGPGQQP</sequence>
<dbReference type="SUPFAM" id="SSF46785">
    <property type="entry name" value="Winged helix' DNA-binding domain"/>
    <property type="match status" value="1"/>
</dbReference>
<feature type="domain" description="HTH marR-type" evidence="1">
    <location>
        <begin position="36"/>
        <end position="138"/>
    </location>
</feature>
<dbReference type="GO" id="GO:0006950">
    <property type="term" value="P:response to stress"/>
    <property type="evidence" value="ECO:0007669"/>
    <property type="project" value="TreeGrafter"/>
</dbReference>
<organism evidence="2 3">
    <name type="scientific">Lentzea albida</name>
    <dbReference type="NCBI Taxonomy" id="65499"/>
    <lineage>
        <taxon>Bacteria</taxon>
        <taxon>Bacillati</taxon>
        <taxon>Actinomycetota</taxon>
        <taxon>Actinomycetes</taxon>
        <taxon>Pseudonocardiales</taxon>
        <taxon>Pseudonocardiaceae</taxon>
        <taxon>Lentzea</taxon>
    </lineage>
</organism>
<dbReference type="EMBL" id="FOFV01000011">
    <property type="protein sequence ID" value="SER75873.1"/>
    <property type="molecule type" value="Genomic_DNA"/>
</dbReference>
<dbReference type="InterPro" id="IPR036388">
    <property type="entry name" value="WH-like_DNA-bd_sf"/>
</dbReference>
<protein>
    <submittedName>
        <fullName evidence="2">MarR family protein</fullName>
    </submittedName>
</protein>
<name>A0A1H9RUS4_9PSEU</name>
<evidence type="ECO:0000259" key="1">
    <source>
        <dbReference type="SMART" id="SM00347"/>
    </source>
</evidence>
<keyword evidence="3" id="KW-1185">Reference proteome</keyword>
<dbReference type="OrthoDB" id="162531at2"/>
<dbReference type="Pfam" id="PF12802">
    <property type="entry name" value="MarR_2"/>
    <property type="match status" value="1"/>
</dbReference>
<evidence type="ECO:0000313" key="3">
    <source>
        <dbReference type="Proteomes" id="UP000199503"/>
    </source>
</evidence>
<dbReference type="SMART" id="SM00347">
    <property type="entry name" value="HTH_MARR"/>
    <property type="match status" value="1"/>
</dbReference>
<dbReference type="InterPro" id="IPR000835">
    <property type="entry name" value="HTH_MarR-typ"/>
</dbReference>